<comment type="caution">
    <text evidence="1">The sequence shown here is derived from an EMBL/GenBank/DDBJ whole genome shotgun (WGS) entry which is preliminary data.</text>
</comment>
<dbReference type="NCBIfam" id="NF041512">
    <property type="entry name" value="PA2817_fam"/>
    <property type="match status" value="1"/>
</dbReference>
<accession>A0A3P3VS96</accession>
<gene>
    <name evidence="1" type="ORF">D0544_05535</name>
</gene>
<dbReference type="EMBL" id="QWEZ01000001">
    <property type="protein sequence ID" value="RRJ84566.1"/>
    <property type="molecule type" value="Genomic_DNA"/>
</dbReference>
<dbReference type="AlphaFoldDB" id="A0A3P3VS96"/>
<reference evidence="1 2" key="1">
    <citation type="submission" date="2018-08" db="EMBL/GenBank/DDBJ databases">
        <authorList>
            <person name="Khan S.A."/>
        </authorList>
    </citation>
    <scope>NUCLEOTIDE SEQUENCE [LARGE SCALE GENOMIC DNA]</scope>
    <source>
        <strain evidence="1 2">GTF-13</strain>
    </source>
</reference>
<name>A0A3P3VS96_9GAMM</name>
<protein>
    <submittedName>
        <fullName evidence="1">Dehydrogenase</fullName>
    </submittedName>
</protein>
<evidence type="ECO:0000313" key="1">
    <source>
        <dbReference type="EMBL" id="RRJ84566.1"/>
    </source>
</evidence>
<proteinExistence type="predicted"/>
<evidence type="ECO:0000313" key="2">
    <source>
        <dbReference type="Proteomes" id="UP000280792"/>
    </source>
</evidence>
<keyword evidence="2" id="KW-1185">Reference proteome</keyword>
<sequence>MASPTTTDSVSIAMAAFSLPRLRFELLQQLQQQLRQLVESGTMPEFSDNPLLAKLEQLLPELEQGEESALFDAQQSISLLIANFPQLTPLVSRDLLWLLGGDCLHWMPEAEVELYQQLEELYHQALEKGNDFDWVATRQQLTTQPQGLH</sequence>
<organism evidence="1 2">
    <name type="scientific">Aestuariirhabdus litorea</name>
    <dbReference type="NCBI Taxonomy" id="2528527"/>
    <lineage>
        <taxon>Bacteria</taxon>
        <taxon>Pseudomonadati</taxon>
        <taxon>Pseudomonadota</taxon>
        <taxon>Gammaproteobacteria</taxon>
        <taxon>Oceanospirillales</taxon>
        <taxon>Aestuariirhabdaceae</taxon>
        <taxon>Aestuariirhabdus</taxon>
    </lineage>
</organism>
<reference evidence="1 2" key="2">
    <citation type="submission" date="2018-12" db="EMBL/GenBank/DDBJ databases">
        <title>Simiduia agarivorans gen. nov., sp. nov., a marine, agarolytic bacterium isolated from shallow coastal water from Keelung, Taiwan.</title>
        <authorList>
            <person name="Shieh W.Y."/>
        </authorList>
    </citation>
    <scope>NUCLEOTIDE SEQUENCE [LARGE SCALE GENOMIC DNA]</scope>
    <source>
        <strain evidence="1 2">GTF-13</strain>
    </source>
</reference>
<dbReference type="InterPro" id="IPR048156">
    <property type="entry name" value="PA2817-like"/>
</dbReference>
<dbReference type="Proteomes" id="UP000280792">
    <property type="component" value="Unassembled WGS sequence"/>
</dbReference>
<dbReference type="RefSeq" id="WP_125014997.1">
    <property type="nucleotide sequence ID" value="NZ_QWEZ01000001.1"/>
</dbReference>